<dbReference type="Proteomes" id="UP000030689">
    <property type="component" value="Unassembled WGS sequence"/>
</dbReference>
<dbReference type="KEGG" id="eus:EUTSA_v10026492mg"/>
<organism evidence="1 2">
    <name type="scientific">Eutrema salsugineum</name>
    <name type="common">Saltwater cress</name>
    <name type="synonym">Sisymbrium salsugineum</name>
    <dbReference type="NCBI Taxonomy" id="72664"/>
    <lineage>
        <taxon>Eukaryota</taxon>
        <taxon>Viridiplantae</taxon>
        <taxon>Streptophyta</taxon>
        <taxon>Embryophyta</taxon>
        <taxon>Tracheophyta</taxon>
        <taxon>Spermatophyta</taxon>
        <taxon>Magnoliopsida</taxon>
        <taxon>eudicotyledons</taxon>
        <taxon>Gunneridae</taxon>
        <taxon>Pentapetalae</taxon>
        <taxon>rosids</taxon>
        <taxon>malvids</taxon>
        <taxon>Brassicales</taxon>
        <taxon>Brassicaceae</taxon>
        <taxon>Eutremeae</taxon>
        <taxon>Eutrema</taxon>
    </lineage>
</organism>
<proteinExistence type="predicted"/>
<reference evidence="1 2" key="1">
    <citation type="journal article" date="2013" name="Front. Plant Sci.">
        <title>The Reference Genome of the Halophytic Plant Eutrema salsugineum.</title>
        <authorList>
            <person name="Yang R."/>
            <person name="Jarvis D.E."/>
            <person name="Chen H."/>
            <person name="Beilstein M.A."/>
            <person name="Grimwood J."/>
            <person name="Jenkins J."/>
            <person name="Shu S."/>
            <person name="Prochnik S."/>
            <person name="Xin M."/>
            <person name="Ma C."/>
            <person name="Schmutz J."/>
            <person name="Wing R.A."/>
            <person name="Mitchell-Olds T."/>
            <person name="Schumaker K.S."/>
            <person name="Wang X."/>
        </authorList>
    </citation>
    <scope>NUCLEOTIDE SEQUENCE [LARGE SCALE GENOMIC DNA]</scope>
</reference>
<protein>
    <submittedName>
        <fullName evidence="1">Uncharacterized protein</fullName>
    </submittedName>
</protein>
<evidence type="ECO:0000313" key="1">
    <source>
        <dbReference type="EMBL" id="ESQ54906.1"/>
    </source>
</evidence>
<gene>
    <name evidence="1" type="ORF">EUTSA_v10026492mg</name>
</gene>
<dbReference type="OMA" id="CVINFGA"/>
<name>V4P5V9_EUTSA</name>
<accession>V4P5V9</accession>
<sequence length="150" mass="16842">MKKLKFWSRKKRKRKQACPSQAHQCSCEYSSVLSAVEPVAEAVVVEPTAPPFPFWFDEIGSVSAPDTSAFPWNTQLPHNQEETIVETSPLLSQVSDLRIYQSYQQYMVPNPSYGVPIVDAAPAKKSMGMFGCVIEVSLNVIRCFFPCFCN</sequence>
<dbReference type="Gramene" id="ESQ54906">
    <property type="protein sequence ID" value="ESQ54906"/>
    <property type="gene ID" value="EUTSA_v10026492mg"/>
</dbReference>
<dbReference type="eggNOG" id="ENOG502S782">
    <property type="taxonomic scope" value="Eukaryota"/>
</dbReference>
<evidence type="ECO:0000313" key="2">
    <source>
        <dbReference type="Proteomes" id="UP000030689"/>
    </source>
</evidence>
<keyword evidence="2" id="KW-1185">Reference proteome</keyword>
<dbReference type="EMBL" id="KI517384">
    <property type="protein sequence ID" value="ESQ54906.1"/>
    <property type="molecule type" value="Genomic_DNA"/>
</dbReference>
<dbReference type="AlphaFoldDB" id="V4P5V9"/>